<dbReference type="RefSeq" id="WP_268061247.1">
    <property type="nucleotide sequence ID" value="NZ_JAPQFJ010000008.1"/>
</dbReference>
<gene>
    <name evidence="1" type="ORF">OW729_09480</name>
</gene>
<proteinExistence type="predicted"/>
<name>A0ABT4D951_9CLOT</name>
<protein>
    <submittedName>
        <fullName evidence="1">Uncharacterized protein</fullName>
    </submittedName>
</protein>
<evidence type="ECO:0000313" key="1">
    <source>
        <dbReference type="EMBL" id="MCY6958832.1"/>
    </source>
</evidence>
<keyword evidence="2" id="KW-1185">Reference proteome</keyword>
<comment type="caution">
    <text evidence="1">The sequence shown here is derived from an EMBL/GenBank/DDBJ whole genome shotgun (WGS) entry which is preliminary data.</text>
</comment>
<evidence type="ECO:0000313" key="2">
    <source>
        <dbReference type="Proteomes" id="UP001144612"/>
    </source>
</evidence>
<sequence>MGKKIKKQEIKVRIINKSGRDLNKELTQYMAKLYLEGKLKL</sequence>
<accession>A0ABT4D951</accession>
<dbReference type="EMBL" id="JAPQFJ010000008">
    <property type="protein sequence ID" value="MCY6958832.1"/>
    <property type="molecule type" value="Genomic_DNA"/>
</dbReference>
<reference evidence="1" key="1">
    <citation type="submission" date="2022-12" db="EMBL/GenBank/DDBJ databases">
        <title>Clostridium sp. nov., isolated from industrial wastewater.</title>
        <authorList>
            <person name="Jiayan W."/>
        </authorList>
    </citation>
    <scope>NUCLEOTIDE SEQUENCE</scope>
    <source>
        <strain evidence="1">ZC22-4</strain>
    </source>
</reference>
<organism evidence="1 2">
    <name type="scientific">Clostridium brassicae</name>
    <dbReference type="NCBI Taxonomy" id="2999072"/>
    <lineage>
        <taxon>Bacteria</taxon>
        <taxon>Bacillati</taxon>
        <taxon>Bacillota</taxon>
        <taxon>Clostridia</taxon>
        <taxon>Eubacteriales</taxon>
        <taxon>Clostridiaceae</taxon>
        <taxon>Clostridium</taxon>
    </lineage>
</organism>
<dbReference type="Proteomes" id="UP001144612">
    <property type="component" value="Unassembled WGS sequence"/>
</dbReference>